<dbReference type="Pfam" id="PF00696">
    <property type="entry name" value="AA_kinase"/>
    <property type="match status" value="1"/>
</dbReference>
<keyword evidence="7 9" id="KW-0067">ATP-binding</keyword>
<dbReference type="Proteomes" id="UP000245468">
    <property type="component" value="Chromosome"/>
</dbReference>
<evidence type="ECO:0000256" key="4">
    <source>
        <dbReference type="ARBA" id="ARBA00022679"/>
    </source>
</evidence>
<evidence type="ECO:0000256" key="6">
    <source>
        <dbReference type="ARBA" id="ARBA00022777"/>
    </source>
</evidence>
<evidence type="ECO:0000313" key="12">
    <source>
        <dbReference type="Proteomes" id="UP000245468"/>
    </source>
</evidence>
<evidence type="ECO:0000256" key="7">
    <source>
        <dbReference type="ARBA" id="ARBA00022840"/>
    </source>
</evidence>
<keyword evidence="6 9" id="KW-0418">Kinase</keyword>
<evidence type="ECO:0000259" key="10">
    <source>
        <dbReference type="Pfam" id="PF00696"/>
    </source>
</evidence>
<protein>
    <recommendedName>
        <fullName evidence="9">Acetylglutamate kinase</fullName>
        <ecNumber evidence="9">2.7.2.8</ecNumber>
    </recommendedName>
    <alternativeName>
        <fullName evidence="9">N-acetyl-L-glutamate 5-phosphotransferase</fullName>
    </alternativeName>
    <alternativeName>
        <fullName evidence="9">NAG kinase</fullName>
        <shortName evidence="9">NAGK</shortName>
    </alternativeName>
</protein>
<comment type="subcellular location">
    <subcellularLocation>
        <location evidence="9">Cytoplasm</location>
    </subcellularLocation>
</comment>
<keyword evidence="4 9" id="KW-0808">Transferase</keyword>
<dbReference type="OrthoDB" id="9803155at2"/>
<dbReference type="Gene3D" id="3.40.1160.10">
    <property type="entry name" value="Acetylglutamate kinase-like"/>
    <property type="match status" value="1"/>
</dbReference>
<keyword evidence="5 9" id="KW-0547">Nucleotide-binding</keyword>
<dbReference type="GO" id="GO:0042450">
    <property type="term" value="P:L-arginine biosynthetic process via ornithine"/>
    <property type="evidence" value="ECO:0007669"/>
    <property type="project" value="UniProtKB-UniRule"/>
</dbReference>
<feature type="binding site" evidence="9">
    <location>
        <begin position="44"/>
        <end position="45"/>
    </location>
    <ligand>
        <name>substrate</name>
    </ligand>
</feature>
<feature type="site" description="Transition state stabilizer" evidence="9">
    <location>
        <position position="227"/>
    </location>
</feature>
<keyword evidence="3 9" id="KW-0028">Amino-acid biosynthesis</keyword>
<dbReference type="EMBL" id="CP029346">
    <property type="protein sequence ID" value="AWL09862.1"/>
    <property type="molecule type" value="Genomic_DNA"/>
</dbReference>
<evidence type="ECO:0000256" key="9">
    <source>
        <dbReference type="HAMAP-Rule" id="MF_00082"/>
    </source>
</evidence>
<dbReference type="GO" id="GO:0005737">
    <property type="term" value="C:cytoplasm"/>
    <property type="evidence" value="ECO:0007669"/>
    <property type="project" value="UniProtKB-SubCell"/>
</dbReference>
<comment type="function">
    <text evidence="9">Catalyzes the ATP-dependent phosphorylation of N-acetyl-L-glutamate.</text>
</comment>
<dbReference type="RefSeq" id="WP_109323555.1">
    <property type="nucleotide sequence ID" value="NZ_CP029346.1"/>
</dbReference>
<dbReference type="HAMAP" id="MF_00082">
    <property type="entry name" value="ArgB"/>
    <property type="match status" value="1"/>
</dbReference>
<keyword evidence="12" id="KW-1185">Reference proteome</keyword>
<evidence type="ECO:0000256" key="8">
    <source>
        <dbReference type="ARBA" id="ARBA00048141"/>
    </source>
</evidence>
<keyword evidence="9" id="KW-0963">Cytoplasm</keyword>
<accession>A0A2S2DX32</accession>
<feature type="binding site" evidence="9">
    <location>
        <position position="161"/>
    </location>
    <ligand>
        <name>substrate</name>
    </ligand>
</feature>
<gene>
    <name evidence="9 11" type="primary">argB</name>
    <name evidence="11" type="ORF">HME7025_02013</name>
</gene>
<comment type="pathway">
    <text evidence="1 9">Amino-acid biosynthesis; L-arginine biosynthesis; N(2)-acetyl-L-ornithine from L-glutamate: step 2/4.</text>
</comment>
<dbReference type="SUPFAM" id="SSF53633">
    <property type="entry name" value="Carbamate kinase-like"/>
    <property type="match status" value="1"/>
</dbReference>
<feature type="domain" description="Aspartate/glutamate/uridylate kinase" evidence="10">
    <location>
        <begin position="7"/>
        <end position="242"/>
    </location>
</feature>
<dbReference type="NCBIfam" id="TIGR00761">
    <property type="entry name" value="argB"/>
    <property type="match status" value="1"/>
</dbReference>
<dbReference type="PIRSF" id="PIRSF000728">
    <property type="entry name" value="NAGK"/>
    <property type="match status" value="1"/>
</dbReference>
<comment type="catalytic activity">
    <reaction evidence="8 9">
        <text>N-acetyl-L-glutamate + ATP = N-acetyl-L-glutamyl 5-phosphate + ADP</text>
        <dbReference type="Rhea" id="RHEA:14629"/>
        <dbReference type="ChEBI" id="CHEBI:30616"/>
        <dbReference type="ChEBI" id="CHEBI:44337"/>
        <dbReference type="ChEBI" id="CHEBI:57936"/>
        <dbReference type="ChEBI" id="CHEBI:456216"/>
        <dbReference type="EC" id="2.7.2.8"/>
    </reaction>
</comment>
<proteinExistence type="inferred from homology"/>
<organism evidence="11 12">
    <name type="scientific">Aquirufa nivalisilvae</name>
    <dbReference type="NCBI Taxonomy" id="2516557"/>
    <lineage>
        <taxon>Bacteria</taxon>
        <taxon>Pseudomonadati</taxon>
        <taxon>Bacteroidota</taxon>
        <taxon>Cytophagia</taxon>
        <taxon>Cytophagales</taxon>
        <taxon>Flectobacillaceae</taxon>
        <taxon>Aquirufa</taxon>
    </lineage>
</organism>
<comment type="similarity">
    <text evidence="9">Belongs to the acetylglutamate kinase family. ArgB subfamily.</text>
</comment>
<dbReference type="InterPro" id="IPR001048">
    <property type="entry name" value="Asp/Glu/Uridylate_kinase"/>
</dbReference>
<reference evidence="12" key="1">
    <citation type="submission" date="2018-05" db="EMBL/GenBank/DDBJ databases">
        <title>Pseudarcicella sp. HME7025 Genome sequencing and assembly.</title>
        <authorList>
            <person name="Kim H."/>
            <person name="Kang H."/>
            <person name="Joh K."/>
        </authorList>
    </citation>
    <scope>NUCLEOTIDE SEQUENCE [LARGE SCALE GENOMIC DNA]</scope>
    <source>
        <strain evidence="12">HME7025</strain>
    </source>
</reference>
<dbReference type="PANTHER" id="PTHR23342:SF0">
    <property type="entry name" value="N-ACETYLGLUTAMATE SYNTHASE, MITOCHONDRIAL"/>
    <property type="match status" value="1"/>
</dbReference>
<dbReference type="GO" id="GO:0003991">
    <property type="term" value="F:acetylglutamate kinase activity"/>
    <property type="evidence" value="ECO:0007669"/>
    <property type="project" value="UniProtKB-UniRule"/>
</dbReference>
<dbReference type="PANTHER" id="PTHR23342">
    <property type="entry name" value="N-ACETYLGLUTAMATE SYNTHASE"/>
    <property type="match status" value="1"/>
</dbReference>
<evidence type="ECO:0000256" key="5">
    <source>
        <dbReference type="ARBA" id="ARBA00022741"/>
    </source>
</evidence>
<dbReference type="InterPro" id="IPR037528">
    <property type="entry name" value="ArgB"/>
</dbReference>
<dbReference type="AlphaFoldDB" id="A0A2S2DX32"/>
<evidence type="ECO:0000256" key="3">
    <source>
        <dbReference type="ARBA" id="ARBA00022605"/>
    </source>
</evidence>
<keyword evidence="2 9" id="KW-0055">Arginine biosynthesis</keyword>
<sequence length="261" mass="28084">MSVNLPKLQVIKIGGNVIDNPPLLEAFLQDIASIKEPFVLVHGGGKIATEMAKELGITSQMIEGRRVTDTASLRIVTMVYAGWINKTMVAQLQSKQKNAIGFTGPDAGLVISKKRNPSPIDYGWVGDIEQVNGKALNGFINQGYYPIFAPITADKEGHLLNTNADTMAQAIAIALSEFFEVTLTYCFEKNGVLSNPDDDYSVIPHINQSSFLALKEGGIVTAGMIPKLENAIKAISQGVNTVKLCHASQVLIQEGGTRITA</sequence>
<feature type="binding site" evidence="9">
    <location>
        <position position="66"/>
    </location>
    <ligand>
        <name>substrate</name>
    </ligand>
</feature>
<evidence type="ECO:0000313" key="11">
    <source>
        <dbReference type="EMBL" id="AWL09862.1"/>
    </source>
</evidence>
<dbReference type="InterPro" id="IPR036393">
    <property type="entry name" value="AceGlu_kinase-like_sf"/>
</dbReference>
<name>A0A2S2DX32_9BACT</name>
<evidence type="ECO:0000256" key="2">
    <source>
        <dbReference type="ARBA" id="ARBA00022571"/>
    </source>
</evidence>
<evidence type="ECO:0000256" key="1">
    <source>
        <dbReference type="ARBA" id="ARBA00004828"/>
    </source>
</evidence>
<dbReference type="InterPro" id="IPR004662">
    <property type="entry name" value="AcgluKinase_fam"/>
</dbReference>
<dbReference type="KEGG" id="psez:HME7025_02013"/>
<dbReference type="GO" id="GO:0005524">
    <property type="term" value="F:ATP binding"/>
    <property type="evidence" value="ECO:0007669"/>
    <property type="project" value="UniProtKB-UniRule"/>
</dbReference>
<dbReference type="UniPathway" id="UPA00068">
    <property type="reaction ID" value="UER00107"/>
</dbReference>
<dbReference type="CDD" id="cd04238">
    <property type="entry name" value="AAK_NAGK-like"/>
    <property type="match status" value="1"/>
</dbReference>
<feature type="site" description="Transition state stabilizer" evidence="9">
    <location>
        <position position="12"/>
    </location>
</feature>
<dbReference type="EC" id="2.7.2.8" evidence="9"/>